<gene>
    <name evidence="1" type="ORF">CEXT_22451</name>
</gene>
<dbReference type="Proteomes" id="UP001054945">
    <property type="component" value="Unassembled WGS sequence"/>
</dbReference>
<dbReference type="AlphaFoldDB" id="A0AAV4VJX6"/>
<accession>A0AAV4VJX6</accession>
<comment type="caution">
    <text evidence="1">The sequence shown here is derived from an EMBL/GenBank/DDBJ whole genome shotgun (WGS) entry which is preliminary data.</text>
</comment>
<protein>
    <submittedName>
        <fullName evidence="1">Uncharacterized protein</fullName>
    </submittedName>
</protein>
<evidence type="ECO:0000313" key="2">
    <source>
        <dbReference type="Proteomes" id="UP001054945"/>
    </source>
</evidence>
<organism evidence="1 2">
    <name type="scientific">Caerostris extrusa</name>
    <name type="common">Bark spider</name>
    <name type="synonym">Caerostris bankana</name>
    <dbReference type="NCBI Taxonomy" id="172846"/>
    <lineage>
        <taxon>Eukaryota</taxon>
        <taxon>Metazoa</taxon>
        <taxon>Ecdysozoa</taxon>
        <taxon>Arthropoda</taxon>
        <taxon>Chelicerata</taxon>
        <taxon>Arachnida</taxon>
        <taxon>Araneae</taxon>
        <taxon>Araneomorphae</taxon>
        <taxon>Entelegynae</taxon>
        <taxon>Araneoidea</taxon>
        <taxon>Araneidae</taxon>
        <taxon>Caerostris</taxon>
    </lineage>
</organism>
<proteinExistence type="predicted"/>
<sequence length="153" mass="17153">MVGRASSVRSRLLRPKSLSADGELLANLSFCFSRLRSESSRLTNNSPAAATSVRKILVTELEKWNRFFKGIWDTGVSSQNDYHYRCSIKVNGHCECAALGEMLFCTFYSSGKWIIILGIIHLRIVREALAPKSRTSPRSFAFFYGSSESKESS</sequence>
<evidence type="ECO:0000313" key="1">
    <source>
        <dbReference type="EMBL" id="GIY70403.1"/>
    </source>
</evidence>
<dbReference type="EMBL" id="BPLR01014659">
    <property type="protein sequence ID" value="GIY70403.1"/>
    <property type="molecule type" value="Genomic_DNA"/>
</dbReference>
<reference evidence="1 2" key="1">
    <citation type="submission" date="2021-06" db="EMBL/GenBank/DDBJ databases">
        <title>Caerostris extrusa draft genome.</title>
        <authorList>
            <person name="Kono N."/>
            <person name="Arakawa K."/>
        </authorList>
    </citation>
    <scope>NUCLEOTIDE SEQUENCE [LARGE SCALE GENOMIC DNA]</scope>
</reference>
<keyword evidence="2" id="KW-1185">Reference proteome</keyword>
<name>A0AAV4VJX6_CAEEX</name>